<dbReference type="PATRIC" id="fig|1158614.3.peg.103"/>
<dbReference type="AlphaFoldDB" id="R2VMT4"/>
<keyword evidence="1" id="KW-1133">Transmembrane helix</keyword>
<feature type="transmembrane region" description="Helical" evidence="1">
    <location>
        <begin position="7"/>
        <end position="26"/>
    </location>
</feature>
<feature type="transmembrane region" description="Helical" evidence="1">
    <location>
        <begin position="149"/>
        <end position="171"/>
    </location>
</feature>
<dbReference type="Proteomes" id="UP000013750">
    <property type="component" value="Unassembled WGS sequence"/>
</dbReference>
<dbReference type="EMBL" id="AJDQ01000002">
    <property type="protein sequence ID" value="EOI58931.1"/>
    <property type="molecule type" value="Genomic_DNA"/>
</dbReference>
<dbReference type="PANTHER" id="PTHR34989">
    <property type="entry name" value="PROTEIN HDED"/>
    <property type="match status" value="1"/>
</dbReference>
<dbReference type="Pfam" id="PF03729">
    <property type="entry name" value="DUF308"/>
    <property type="match status" value="2"/>
</dbReference>
<keyword evidence="5" id="KW-1185">Reference proteome</keyword>
<sequence>MERKTTFSWPYFLMGILFILVSLAAFRDPGSSLVAIVYVFAFSAILKGLFELFFRRKLHEFTNQKSTLMMVLGVVDILIGIFFLFNITAGLVALPFVFAIWFLFDSIVGLLTASIYKLGSTGYYWFHIVIDVIGVILGFMLLFNPLTSALTLAFLVGFYFMMAGISLIAYAF</sequence>
<dbReference type="eggNOG" id="COG3247">
    <property type="taxonomic scope" value="Bacteria"/>
</dbReference>
<gene>
    <name evidence="3" type="ORF">I592_03330</name>
    <name evidence="2" type="ORF">UKC_00117</name>
</gene>
<evidence type="ECO:0000313" key="3">
    <source>
        <dbReference type="EMBL" id="EOW79192.1"/>
    </source>
</evidence>
<evidence type="ECO:0008006" key="6">
    <source>
        <dbReference type="Google" id="ProtNLM"/>
    </source>
</evidence>
<reference evidence="3 5" key="2">
    <citation type="submission" date="2013-03" db="EMBL/GenBank/DDBJ databases">
        <title>The Genome Sequence of Enterococcus gilvus ATCC BAA-350 (PacBio/Illumina hybrid assembly).</title>
        <authorList>
            <consortium name="The Broad Institute Genomics Platform"/>
            <consortium name="The Broad Institute Genome Sequencing Center for Infectious Disease"/>
            <person name="Earl A."/>
            <person name="Russ C."/>
            <person name="Gilmore M."/>
            <person name="Surin D."/>
            <person name="Walker B."/>
            <person name="Young S."/>
            <person name="Zeng Q."/>
            <person name="Gargeya S."/>
            <person name="Fitzgerald M."/>
            <person name="Haas B."/>
            <person name="Abouelleil A."/>
            <person name="Allen A.W."/>
            <person name="Alvarado L."/>
            <person name="Arachchi H.M."/>
            <person name="Berlin A.M."/>
            <person name="Chapman S.B."/>
            <person name="Gainer-Dewar J."/>
            <person name="Goldberg J."/>
            <person name="Griggs A."/>
            <person name="Gujja S."/>
            <person name="Hansen M."/>
            <person name="Howarth C."/>
            <person name="Imamovic A."/>
            <person name="Ireland A."/>
            <person name="Larimer J."/>
            <person name="McCowan C."/>
            <person name="Murphy C."/>
            <person name="Pearson M."/>
            <person name="Poon T.W."/>
            <person name="Priest M."/>
            <person name="Roberts A."/>
            <person name="Saif S."/>
            <person name="Shea T."/>
            <person name="Sisk P."/>
            <person name="Sykes S."/>
            <person name="Wortman J."/>
            <person name="Nusbaum C."/>
            <person name="Birren B."/>
        </authorList>
    </citation>
    <scope>NUCLEOTIDE SEQUENCE [LARGE SCALE GENOMIC DNA]</scope>
    <source>
        <strain evidence="3 5">ATCC BAA-350</strain>
    </source>
</reference>
<feature type="transmembrane region" description="Helical" evidence="1">
    <location>
        <begin position="66"/>
        <end position="85"/>
    </location>
</feature>
<dbReference type="OrthoDB" id="2456403at2"/>
<name>R2VMT4_9ENTE</name>
<proteinExistence type="predicted"/>
<dbReference type="HOGENOM" id="CLU_091585_7_0_9"/>
<feature type="transmembrane region" description="Helical" evidence="1">
    <location>
        <begin position="91"/>
        <end position="111"/>
    </location>
</feature>
<evidence type="ECO:0000313" key="2">
    <source>
        <dbReference type="EMBL" id="EOI58931.1"/>
    </source>
</evidence>
<organism evidence="2 4">
    <name type="scientific">Enterococcus gilvus ATCC BAA-350</name>
    <dbReference type="NCBI Taxonomy" id="1158614"/>
    <lineage>
        <taxon>Bacteria</taxon>
        <taxon>Bacillati</taxon>
        <taxon>Bacillota</taxon>
        <taxon>Bacilli</taxon>
        <taxon>Lactobacillales</taxon>
        <taxon>Enterococcaceae</taxon>
        <taxon>Enterococcus</taxon>
    </lineage>
</organism>
<keyword evidence="1" id="KW-0812">Transmembrane</keyword>
<evidence type="ECO:0000313" key="5">
    <source>
        <dbReference type="Proteomes" id="UP000014160"/>
    </source>
</evidence>
<keyword evidence="1" id="KW-0472">Membrane</keyword>
<evidence type="ECO:0000313" key="4">
    <source>
        <dbReference type="Proteomes" id="UP000013750"/>
    </source>
</evidence>
<dbReference type="RefSeq" id="WP_010778568.1">
    <property type="nucleotide sequence ID" value="NZ_ASWH01000002.1"/>
</dbReference>
<feature type="transmembrane region" description="Helical" evidence="1">
    <location>
        <begin position="32"/>
        <end position="54"/>
    </location>
</feature>
<accession>R2VMT4</accession>
<dbReference type="Proteomes" id="UP000014160">
    <property type="component" value="Unassembled WGS sequence"/>
</dbReference>
<evidence type="ECO:0000256" key="1">
    <source>
        <dbReference type="SAM" id="Phobius"/>
    </source>
</evidence>
<comment type="caution">
    <text evidence="2">The sequence shown here is derived from an EMBL/GenBank/DDBJ whole genome shotgun (WGS) entry which is preliminary data.</text>
</comment>
<dbReference type="GO" id="GO:0005886">
    <property type="term" value="C:plasma membrane"/>
    <property type="evidence" value="ECO:0007669"/>
    <property type="project" value="TreeGrafter"/>
</dbReference>
<dbReference type="EMBL" id="ASWH01000002">
    <property type="protein sequence ID" value="EOW79192.1"/>
    <property type="molecule type" value="Genomic_DNA"/>
</dbReference>
<feature type="transmembrane region" description="Helical" evidence="1">
    <location>
        <begin position="123"/>
        <end position="143"/>
    </location>
</feature>
<dbReference type="InterPro" id="IPR005325">
    <property type="entry name" value="DUF308_memb"/>
</dbReference>
<protein>
    <recommendedName>
        <fullName evidence="6">Acid-resistance membrane protein</fullName>
    </recommendedName>
</protein>
<dbReference type="InterPro" id="IPR052712">
    <property type="entry name" value="Acid_resist_chaperone_HdeD"/>
</dbReference>
<dbReference type="PANTHER" id="PTHR34989:SF1">
    <property type="entry name" value="PROTEIN HDED"/>
    <property type="match status" value="1"/>
</dbReference>
<reference evidence="2 4" key="1">
    <citation type="submission" date="2013-02" db="EMBL/GenBank/DDBJ databases">
        <title>The Genome Sequence of Enterococcus gilvus ATCC BAA-350.</title>
        <authorList>
            <consortium name="The Broad Institute Genome Sequencing Platform"/>
            <consortium name="The Broad Institute Genome Sequencing Center for Infectious Disease"/>
            <person name="Earl A.M."/>
            <person name="Gilmore M.S."/>
            <person name="Lebreton F."/>
            <person name="Walker B."/>
            <person name="Young S.K."/>
            <person name="Zeng Q."/>
            <person name="Gargeya S."/>
            <person name="Fitzgerald M."/>
            <person name="Haas B."/>
            <person name="Abouelleil A."/>
            <person name="Alvarado L."/>
            <person name="Arachchi H.M."/>
            <person name="Berlin A.M."/>
            <person name="Chapman S.B."/>
            <person name="Dewar J."/>
            <person name="Goldberg J."/>
            <person name="Griggs A."/>
            <person name="Gujja S."/>
            <person name="Hansen M."/>
            <person name="Howarth C."/>
            <person name="Imamovic A."/>
            <person name="Larimer J."/>
            <person name="McCowan C."/>
            <person name="Murphy C."/>
            <person name="Neiman D."/>
            <person name="Pearson M."/>
            <person name="Priest M."/>
            <person name="Roberts A."/>
            <person name="Saif S."/>
            <person name="Shea T."/>
            <person name="Sisk P."/>
            <person name="Sykes S."/>
            <person name="Wortman J."/>
            <person name="Nusbaum C."/>
            <person name="Birren B."/>
        </authorList>
    </citation>
    <scope>NUCLEOTIDE SEQUENCE [LARGE SCALE GENOMIC DNA]</scope>
    <source>
        <strain evidence="2 4">ATCC BAA-350</strain>
    </source>
</reference>
<dbReference type="GeneID" id="301215987"/>